<accession>A0AAE0XQJ6</accession>
<evidence type="ECO:0000313" key="3">
    <source>
        <dbReference type="Proteomes" id="UP001283361"/>
    </source>
</evidence>
<dbReference type="Proteomes" id="UP001283361">
    <property type="component" value="Unassembled WGS sequence"/>
</dbReference>
<sequence>MPKTNNSDSYQPGSELPAISNVWLYPQNIVFQSGEISDINREKWTNNLHEEEWCVPGREVKNFHKNFGGGGGSNSQPTAPRPSLWNQTGYSLSSLSARV</sequence>
<feature type="region of interest" description="Disordered" evidence="1">
    <location>
        <begin position="64"/>
        <end position="99"/>
    </location>
</feature>
<reference evidence="2" key="1">
    <citation type="journal article" date="2023" name="G3 (Bethesda)">
        <title>A reference genome for the long-term kleptoplast-retaining sea slug Elysia crispata morphotype clarki.</title>
        <authorList>
            <person name="Eastman K.E."/>
            <person name="Pendleton A.L."/>
            <person name="Shaikh M.A."/>
            <person name="Suttiyut T."/>
            <person name="Ogas R."/>
            <person name="Tomko P."/>
            <person name="Gavelis G."/>
            <person name="Widhalm J.R."/>
            <person name="Wisecaver J.H."/>
        </authorList>
    </citation>
    <scope>NUCLEOTIDE SEQUENCE</scope>
    <source>
        <strain evidence="2">ECLA1</strain>
    </source>
</reference>
<feature type="compositionally biased region" description="Polar residues" evidence="1">
    <location>
        <begin position="74"/>
        <end position="99"/>
    </location>
</feature>
<dbReference type="EMBL" id="JAWDGP010007852">
    <property type="protein sequence ID" value="KAK3702718.1"/>
    <property type="molecule type" value="Genomic_DNA"/>
</dbReference>
<evidence type="ECO:0000256" key="1">
    <source>
        <dbReference type="SAM" id="MobiDB-lite"/>
    </source>
</evidence>
<dbReference type="AlphaFoldDB" id="A0AAE0XQJ6"/>
<gene>
    <name evidence="2" type="ORF">RRG08_042704</name>
</gene>
<proteinExistence type="predicted"/>
<evidence type="ECO:0000313" key="2">
    <source>
        <dbReference type="EMBL" id="KAK3702718.1"/>
    </source>
</evidence>
<name>A0AAE0XQJ6_9GAST</name>
<keyword evidence="3" id="KW-1185">Reference proteome</keyword>
<protein>
    <submittedName>
        <fullName evidence="2">Uncharacterized protein</fullName>
    </submittedName>
</protein>
<comment type="caution">
    <text evidence="2">The sequence shown here is derived from an EMBL/GenBank/DDBJ whole genome shotgun (WGS) entry which is preliminary data.</text>
</comment>
<organism evidence="2 3">
    <name type="scientific">Elysia crispata</name>
    <name type="common">lettuce slug</name>
    <dbReference type="NCBI Taxonomy" id="231223"/>
    <lineage>
        <taxon>Eukaryota</taxon>
        <taxon>Metazoa</taxon>
        <taxon>Spiralia</taxon>
        <taxon>Lophotrochozoa</taxon>
        <taxon>Mollusca</taxon>
        <taxon>Gastropoda</taxon>
        <taxon>Heterobranchia</taxon>
        <taxon>Euthyneura</taxon>
        <taxon>Panpulmonata</taxon>
        <taxon>Sacoglossa</taxon>
        <taxon>Placobranchoidea</taxon>
        <taxon>Plakobranchidae</taxon>
        <taxon>Elysia</taxon>
    </lineage>
</organism>